<reference evidence="1" key="1">
    <citation type="submission" date="2023-04" db="EMBL/GenBank/DDBJ databases">
        <title>Ambrosiozyma monospora NBRC 10751.</title>
        <authorList>
            <person name="Ichikawa N."/>
            <person name="Sato H."/>
            <person name="Tonouchi N."/>
        </authorList>
    </citation>
    <scope>NUCLEOTIDE SEQUENCE</scope>
    <source>
        <strain evidence="1">NBRC 10751</strain>
    </source>
</reference>
<dbReference type="EMBL" id="BSXS01003848">
    <property type="protein sequence ID" value="GME82048.1"/>
    <property type="molecule type" value="Genomic_DNA"/>
</dbReference>
<evidence type="ECO:0000313" key="1">
    <source>
        <dbReference type="EMBL" id="GME82048.1"/>
    </source>
</evidence>
<comment type="caution">
    <text evidence="1">The sequence shown here is derived from an EMBL/GenBank/DDBJ whole genome shotgun (WGS) entry which is preliminary data.</text>
</comment>
<evidence type="ECO:0000313" key="2">
    <source>
        <dbReference type="Proteomes" id="UP001165064"/>
    </source>
</evidence>
<gene>
    <name evidence="1" type="ORF">Amon02_000528100</name>
</gene>
<sequence>MLPEFDALSGQFPETLNTLQISLDEYAKSFEYFWDRFITPLNSLYCLKICIAEKTDIIDFSYLQFPDHLHTLELHKYGGKCKFIFKELPPSMIYVDISVGSLG</sequence>
<name>A0ACB5T5I0_AMBMO</name>
<organism evidence="1 2">
    <name type="scientific">Ambrosiozyma monospora</name>
    <name type="common">Yeast</name>
    <name type="synonym">Endomycopsis monosporus</name>
    <dbReference type="NCBI Taxonomy" id="43982"/>
    <lineage>
        <taxon>Eukaryota</taxon>
        <taxon>Fungi</taxon>
        <taxon>Dikarya</taxon>
        <taxon>Ascomycota</taxon>
        <taxon>Saccharomycotina</taxon>
        <taxon>Pichiomycetes</taxon>
        <taxon>Pichiales</taxon>
        <taxon>Pichiaceae</taxon>
        <taxon>Ambrosiozyma</taxon>
    </lineage>
</organism>
<keyword evidence="2" id="KW-1185">Reference proteome</keyword>
<accession>A0ACB5T5I0</accession>
<protein>
    <submittedName>
        <fullName evidence="1">Unnamed protein product</fullName>
    </submittedName>
</protein>
<proteinExistence type="predicted"/>
<dbReference type="Proteomes" id="UP001165064">
    <property type="component" value="Unassembled WGS sequence"/>
</dbReference>